<evidence type="ECO:0000313" key="4">
    <source>
        <dbReference type="EMBL" id="RVT87679.1"/>
    </source>
</evidence>
<dbReference type="OrthoDB" id="8994218at2"/>
<dbReference type="SMART" id="SM00062">
    <property type="entry name" value="PBPb"/>
    <property type="match status" value="1"/>
</dbReference>
<evidence type="ECO:0000259" key="3">
    <source>
        <dbReference type="SMART" id="SM00062"/>
    </source>
</evidence>
<dbReference type="Proteomes" id="UP000288587">
    <property type="component" value="Unassembled WGS sequence"/>
</dbReference>
<evidence type="ECO:0000256" key="2">
    <source>
        <dbReference type="SAM" id="SignalP"/>
    </source>
</evidence>
<dbReference type="EMBL" id="SACM01000001">
    <property type="protein sequence ID" value="RVT87679.1"/>
    <property type="molecule type" value="Genomic_DNA"/>
</dbReference>
<feature type="domain" description="Solute-binding protein family 3/N-terminal" evidence="3">
    <location>
        <begin position="34"/>
        <end position="258"/>
    </location>
</feature>
<feature type="signal peptide" evidence="2">
    <location>
        <begin position="1"/>
        <end position="22"/>
    </location>
</feature>
<dbReference type="InterPro" id="IPR001638">
    <property type="entry name" value="Solute-binding_3/MltF_N"/>
</dbReference>
<dbReference type="AlphaFoldDB" id="A0A437LQL2"/>
<reference evidence="4 5" key="1">
    <citation type="submission" date="2019-01" db="EMBL/GenBank/DDBJ databases">
        <authorList>
            <person name="Chen W.-M."/>
        </authorList>
    </citation>
    <scope>NUCLEOTIDE SEQUENCE [LARGE SCALE GENOMIC DNA]</scope>
    <source>
        <strain evidence="4 5">CCP-18</strain>
    </source>
</reference>
<dbReference type="PANTHER" id="PTHR35936">
    <property type="entry name" value="MEMBRANE-BOUND LYTIC MUREIN TRANSGLYCOSYLASE F"/>
    <property type="match status" value="1"/>
</dbReference>
<gene>
    <name evidence="4" type="ORF">EOD73_01230</name>
</gene>
<accession>A0A437LQL2</accession>
<dbReference type="Pfam" id="PF00497">
    <property type="entry name" value="SBP_bac_3"/>
    <property type="match status" value="1"/>
</dbReference>
<comment type="caution">
    <text evidence="4">The sequence shown here is derived from an EMBL/GenBank/DDBJ whole genome shotgun (WGS) entry which is preliminary data.</text>
</comment>
<protein>
    <submittedName>
        <fullName evidence="4">Amino acid ABC transporter substrate-binding protein</fullName>
    </submittedName>
</protein>
<organism evidence="4 5">
    <name type="scientific">Inhella crocodyli</name>
    <dbReference type="NCBI Taxonomy" id="2499851"/>
    <lineage>
        <taxon>Bacteria</taxon>
        <taxon>Pseudomonadati</taxon>
        <taxon>Pseudomonadota</taxon>
        <taxon>Betaproteobacteria</taxon>
        <taxon>Burkholderiales</taxon>
        <taxon>Sphaerotilaceae</taxon>
        <taxon>Inhella</taxon>
    </lineage>
</organism>
<dbReference type="Gene3D" id="3.40.190.10">
    <property type="entry name" value="Periplasmic binding protein-like II"/>
    <property type="match status" value="2"/>
</dbReference>
<feature type="chain" id="PRO_5019311404" evidence="2">
    <location>
        <begin position="23"/>
        <end position="263"/>
    </location>
</feature>
<name>A0A437LQL2_9BURK</name>
<dbReference type="SUPFAM" id="SSF53850">
    <property type="entry name" value="Periplasmic binding protein-like II"/>
    <property type="match status" value="1"/>
</dbReference>
<evidence type="ECO:0000256" key="1">
    <source>
        <dbReference type="ARBA" id="ARBA00022729"/>
    </source>
</evidence>
<evidence type="ECO:0000313" key="5">
    <source>
        <dbReference type="Proteomes" id="UP000288587"/>
    </source>
</evidence>
<proteinExistence type="predicted"/>
<keyword evidence="1 2" id="KW-0732">Signal</keyword>
<dbReference type="PANTHER" id="PTHR35936:SF17">
    <property type="entry name" value="ARGININE-BINDING EXTRACELLULAR PROTEIN ARTP"/>
    <property type="match status" value="1"/>
</dbReference>
<sequence>MRRMSWCWAGWAAMAVAGAVQAGPVLQKVQAQKLMRVCIWPDYYGVSYRNPKTDALSGIDIDLSAELAKDLGVKLERVDSSFPKLIEDLTQDRCDVAMFAVGVLPQRAQHLRFTEPYLQSDMYGVTTRSNRQVKTWDDIDQAGVMVGVQAATFMEPVMRERLKKAEMVVIKPPQTREQELEAGRIDVFMTDYPYSRRLLDSADWARLVAPEKPFFVLPYAYAVKPGDDEWLKTVNAFVQRIKKDGRLQAAAQKAGLSAIVISR</sequence>
<dbReference type="CDD" id="cd13530">
    <property type="entry name" value="PBP2_peptides_like"/>
    <property type="match status" value="1"/>
</dbReference>
<keyword evidence="5" id="KW-1185">Reference proteome</keyword>